<dbReference type="EMBL" id="JAPIUZ010000004">
    <property type="protein sequence ID" value="MCX2564138.1"/>
    <property type="molecule type" value="Genomic_DNA"/>
</dbReference>
<dbReference type="InterPro" id="IPR007730">
    <property type="entry name" value="SPOR-like_dom"/>
</dbReference>
<dbReference type="InterPro" id="IPR036908">
    <property type="entry name" value="RlpA-like_sf"/>
</dbReference>
<dbReference type="Proteomes" id="UP001301152">
    <property type="component" value="Unassembled WGS sequence"/>
</dbReference>
<gene>
    <name evidence="2" type="ORF">OQ497_09220</name>
</gene>
<feature type="domain" description="SPOR" evidence="1">
    <location>
        <begin position="236"/>
        <end position="289"/>
    </location>
</feature>
<dbReference type="CDD" id="cd22268">
    <property type="entry name" value="DPBB_RlpA-like"/>
    <property type="match status" value="1"/>
</dbReference>
<dbReference type="RefSeq" id="WP_265793061.1">
    <property type="nucleotide sequence ID" value="NZ_JAPIUZ010000004.1"/>
</dbReference>
<evidence type="ECO:0000313" key="3">
    <source>
        <dbReference type="Proteomes" id="UP001301152"/>
    </source>
</evidence>
<dbReference type="PANTHER" id="PTHR34183:SF1">
    <property type="entry name" value="ENDOLYTIC PEPTIDOGLYCAN TRANSGLYCOSYLASE RLPA"/>
    <property type="match status" value="1"/>
</dbReference>
<comment type="caution">
    <text evidence="2">The sequence shown here is derived from an EMBL/GenBank/DDBJ whole genome shotgun (WGS) entry which is preliminary data.</text>
</comment>
<dbReference type="Pfam" id="PF05036">
    <property type="entry name" value="SPOR"/>
    <property type="match status" value="1"/>
</dbReference>
<accession>A0ABT3QFS2</accession>
<evidence type="ECO:0000259" key="1">
    <source>
        <dbReference type="Pfam" id="PF05036"/>
    </source>
</evidence>
<dbReference type="PANTHER" id="PTHR34183">
    <property type="entry name" value="ENDOLYTIC PEPTIDOGLYCAN TRANSGLYCOSYLASE RLPA"/>
    <property type="match status" value="1"/>
</dbReference>
<evidence type="ECO:0000313" key="2">
    <source>
        <dbReference type="EMBL" id="MCX2564138.1"/>
    </source>
</evidence>
<dbReference type="PROSITE" id="PS51257">
    <property type="entry name" value="PROKAR_LIPOPROTEIN"/>
    <property type="match status" value="1"/>
</dbReference>
<proteinExistence type="predicted"/>
<dbReference type="Gene3D" id="2.40.40.10">
    <property type="entry name" value="RlpA-like domain"/>
    <property type="match status" value="1"/>
</dbReference>
<protein>
    <submittedName>
        <fullName evidence="2">SPOR domain-containing protein</fullName>
    </submittedName>
</protein>
<keyword evidence="3" id="KW-1185">Reference proteome</keyword>
<name>A0ABT3QFS2_9PROT</name>
<reference evidence="2 3" key="1">
    <citation type="submission" date="2022-11" db="EMBL/GenBank/DDBJ databases">
        <title>Genome sequencing of Acetobacter type strain.</title>
        <authorList>
            <person name="Heo J."/>
            <person name="Lee D."/>
            <person name="Han B.-H."/>
            <person name="Hong S.-B."/>
            <person name="Kwon S.-W."/>
        </authorList>
    </citation>
    <scope>NUCLEOTIDE SEQUENCE [LARGE SCALE GENOMIC DNA]</scope>
    <source>
        <strain evidence="2 3">KACC 21253</strain>
    </source>
</reference>
<organism evidence="2 3">
    <name type="scientific">Acetobacter thailandicus</name>
    <dbReference type="NCBI Taxonomy" id="1502842"/>
    <lineage>
        <taxon>Bacteria</taxon>
        <taxon>Pseudomonadati</taxon>
        <taxon>Pseudomonadota</taxon>
        <taxon>Alphaproteobacteria</taxon>
        <taxon>Acetobacterales</taxon>
        <taxon>Acetobacteraceae</taxon>
        <taxon>Acetobacter</taxon>
    </lineage>
</organism>
<sequence length="294" mass="31036">MKKQLILSGACLLLFGCDTSHQSGPAPQPSLHYVVGSAWHAENRWFYPRETFSYAETGLAVVQPKVKGATPLTADGEVRSDLTMTAAHQTLQLPAIVTVTNLENGRQAVVRLNDRGPDQAGRLLAVTPRVASVLGIGHEPVRVRIVENETVSRELAGQLPGGPALQIAAMPVKEVLQNTLDSSEAPHAVGAVSHAAAVNPESRPLTSLPDLPAVWQEGAPVPASDLWVETANFTSRYTAQRAAAGQGALVVPTITPQGQMWSVRLGPFSTIHEADAALRGSLAAGQTGSHIVVE</sequence>